<comment type="caution">
    <text evidence="4">The sequence shown here is derived from an EMBL/GenBank/DDBJ whole genome shotgun (WGS) entry which is preliminary data.</text>
</comment>
<evidence type="ECO:0000256" key="2">
    <source>
        <dbReference type="SAM" id="MobiDB-lite"/>
    </source>
</evidence>
<dbReference type="PANTHER" id="PTHR28583">
    <property type="entry name" value="ACID AMIDASE"/>
    <property type="match status" value="1"/>
</dbReference>
<feature type="compositionally biased region" description="Gly residues" evidence="2">
    <location>
        <begin position="531"/>
        <end position="549"/>
    </location>
</feature>
<dbReference type="EMBL" id="VIBQ01000009">
    <property type="protein sequence ID" value="KAB8337283.1"/>
    <property type="molecule type" value="Genomic_DNA"/>
</dbReference>
<evidence type="ECO:0000256" key="1">
    <source>
        <dbReference type="ARBA" id="ARBA00011891"/>
    </source>
</evidence>
<gene>
    <name evidence="4" type="ORF">FH972_021584</name>
</gene>
<protein>
    <recommendedName>
        <fullName evidence="1">ceramidase</fullName>
        <ecNumber evidence="1">3.5.1.23</ecNumber>
    </recommendedName>
</protein>
<feature type="compositionally biased region" description="Low complexity" evidence="2">
    <location>
        <begin position="550"/>
        <end position="590"/>
    </location>
</feature>
<feature type="domain" description="Acid ceramidase N-terminal" evidence="3">
    <location>
        <begin position="16"/>
        <end position="76"/>
    </location>
</feature>
<dbReference type="InterPro" id="IPR029130">
    <property type="entry name" value="Acid_ceramidase_N"/>
</dbReference>
<organism evidence="4 5">
    <name type="scientific">Carpinus fangiana</name>
    <dbReference type="NCBI Taxonomy" id="176857"/>
    <lineage>
        <taxon>Eukaryota</taxon>
        <taxon>Viridiplantae</taxon>
        <taxon>Streptophyta</taxon>
        <taxon>Embryophyta</taxon>
        <taxon>Tracheophyta</taxon>
        <taxon>Spermatophyta</taxon>
        <taxon>Magnoliopsida</taxon>
        <taxon>eudicotyledons</taxon>
        <taxon>Gunneridae</taxon>
        <taxon>Pentapetalae</taxon>
        <taxon>rosids</taxon>
        <taxon>fabids</taxon>
        <taxon>Fagales</taxon>
        <taxon>Betulaceae</taxon>
        <taxon>Carpinus</taxon>
    </lineage>
</organism>
<dbReference type="EC" id="3.5.1.23" evidence="1"/>
<feature type="compositionally biased region" description="Basic residues" evidence="2">
    <location>
        <begin position="662"/>
        <end position="671"/>
    </location>
</feature>
<reference evidence="4 5" key="1">
    <citation type="submission" date="2019-06" db="EMBL/GenBank/DDBJ databases">
        <title>A chromosomal-level reference genome of Carpinus fangiana (Coryloideae, Betulaceae).</title>
        <authorList>
            <person name="Yang X."/>
            <person name="Wang Z."/>
            <person name="Zhang L."/>
            <person name="Hao G."/>
            <person name="Liu J."/>
            <person name="Yang Y."/>
        </authorList>
    </citation>
    <scope>NUCLEOTIDE SEQUENCE [LARGE SCALE GENOMIC DNA]</scope>
    <source>
        <strain evidence="4">Cfa_2016G</strain>
        <tissue evidence="4">Leaf</tissue>
    </source>
</reference>
<feature type="compositionally biased region" description="Low complexity" evidence="2">
    <location>
        <begin position="521"/>
        <end position="530"/>
    </location>
</feature>
<feature type="region of interest" description="Disordered" evidence="2">
    <location>
        <begin position="465"/>
        <end position="590"/>
    </location>
</feature>
<feature type="region of interest" description="Disordered" evidence="2">
    <location>
        <begin position="630"/>
        <end position="682"/>
    </location>
</feature>
<accession>A0A5N6KQ38</accession>
<evidence type="ECO:0000259" key="3">
    <source>
        <dbReference type="Pfam" id="PF15508"/>
    </source>
</evidence>
<keyword evidence="5" id="KW-1185">Reference proteome</keyword>
<dbReference type="AlphaFoldDB" id="A0A5N6KQ38"/>
<proteinExistence type="predicted"/>
<dbReference type="PANTHER" id="PTHR28583:SF1">
    <property type="entry name" value="ACID CERAMIDASE"/>
    <property type="match status" value="1"/>
</dbReference>
<dbReference type="Pfam" id="PF15508">
    <property type="entry name" value="NAAA-beta"/>
    <property type="match status" value="1"/>
</dbReference>
<dbReference type="OrthoDB" id="5273684at2759"/>
<evidence type="ECO:0000313" key="4">
    <source>
        <dbReference type="EMBL" id="KAB8337283.1"/>
    </source>
</evidence>
<feature type="compositionally biased region" description="Low complexity" evidence="2">
    <location>
        <begin position="672"/>
        <end position="682"/>
    </location>
</feature>
<sequence>MVGRKRNPAPGTHLSAPRFTIDLSLPPYERYKELAAQYRPQLQHLIPLFDNLLSDCGIPERCHGSINWVAKYLLRGVHSPVETAELRGIADSIKVPMYLLVALNVVLDLLMGCTSGGVKCCEARQPLNQAQMLHFRLLDWGMDPLREIVVQLDFVRSASSQPSRVIASSVTYVGFVGVLTGVCPGLSMSLNFRGVHNEQTRVESIRYQLHRFLVLLGRRPSISSLLRGYLFTDPAPREIKQETKDLASICTDLESQRTTAAYLIFCDGHRTVAIDKDFTTLHKRESTSFLVTTNHDVDDYITPTDSPTAVANQPAAVAGMAEILEESRDRMNCLVEKWDAKVKRVQQRAIKRGDEAVTEDNVTVTEAELIRWVTAWPTANESTHFGVVMDPVGGEVQCHCSAAELFLKMLHGPGTAALQPQNARHELRHTLPCVIFLDRPRHSTYTPPFTAPIMSGQDYYGGGGGGGYNQGGYPPNNQSGYPPQHQGGQYPDQQGYNQQGYPPQHQQGGYPPQQGYGGGYPPQQDQHGYNQHGGGYPPQGQQQHGGYGGQQHPQHGGAPPYQQQQHGGPPGQQYGQQGQVGPEGERGLGASLLGGAAGGFAGHKMGGGGLGTIGGMVAGAIGANVLEHATGIGGKKKKKDKKHKKEGDMAYGYAYGGGHGHGDKHHRRKKSGSSSSSSSDSD</sequence>
<feature type="compositionally biased region" description="Basic residues" evidence="2">
    <location>
        <begin position="634"/>
        <end position="644"/>
    </location>
</feature>
<dbReference type="GO" id="GO:0017040">
    <property type="term" value="F:N-acylsphingosine amidohydrolase activity"/>
    <property type="evidence" value="ECO:0007669"/>
    <property type="project" value="UniProtKB-EC"/>
</dbReference>
<dbReference type="Proteomes" id="UP000327013">
    <property type="component" value="Unassembled WGS sequence"/>
</dbReference>
<name>A0A5N6KQ38_9ROSI</name>
<feature type="compositionally biased region" description="Low complexity" evidence="2">
    <location>
        <begin position="471"/>
        <end position="514"/>
    </location>
</feature>
<evidence type="ECO:0000313" key="5">
    <source>
        <dbReference type="Proteomes" id="UP000327013"/>
    </source>
</evidence>